<dbReference type="AlphaFoldDB" id="A0A5D3AN39"/>
<feature type="region of interest" description="Disordered" evidence="1">
    <location>
        <begin position="530"/>
        <end position="550"/>
    </location>
</feature>
<feature type="region of interest" description="Disordered" evidence="1">
    <location>
        <begin position="392"/>
        <end position="450"/>
    </location>
</feature>
<feature type="compositionally biased region" description="Acidic residues" evidence="1">
    <location>
        <begin position="432"/>
        <end position="443"/>
    </location>
</feature>
<accession>A0A5D3AN39</accession>
<feature type="compositionally biased region" description="Low complexity" evidence="1">
    <location>
        <begin position="422"/>
        <end position="431"/>
    </location>
</feature>
<organism evidence="2 3">
    <name type="scientific">Cryptococcus floricola</name>
    <dbReference type="NCBI Taxonomy" id="2591691"/>
    <lineage>
        <taxon>Eukaryota</taxon>
        <taxon>Fungi</taxon>
        <taxon>Dikarya</taxon>
        <taxon>Basidiomycota</taxon>
        <taxon>Agaricomycotina</taxon>
        <taxon>Tremellomycetes</taxon>
        <taxon>Tremellales</taxon>
        <taxon>Cryptococcaceae</taxon>
        <taxon>Cryptococcus</taxon>
    </lineage>
</organism>
<evidence type="ECO:0000313" key="3">
    <source>
        <dbReference type="Proteomes" id="UP000322245"/>
    </source>
</evidence>
<dbReference type="EMBL" id="NIDF01000159">
    <property type="protein sequence ID" value="TYJ52068.1"/>
    <property type="molecule type" value="Genomic_DNA"/>
</dbReference>
<protein>
    <submittedName>
        <fullName evidence="2">Uncharacterized protein</fullName>
    </submittedName>
</protein>
<name>A0A5D3AN39_9TREE</name>
<gene>
    <name evidence="2" type="ORF">B9479_007325</name>
</gene>
<sequence>MADSHWVHPIPSLPALFTHHSSSLLRPFARFSISLFRSTPSLPNPAPLEPLSTLAAAPAHPPKAPAIKALIALQSFATQFREAVLKRGLGKEEDYVQQRLYQLVRGYAAAGNVLARLLWDGEGEGEAGSEDGDGDVADYEAALKQCVEGFFIARSLLRPALSSAYDPHILGAIFPFPAPYRHSFLTPILQHARRLTATLQTHPTRPIAGKAKSPSPPQIEIAEVSTADVTYAVALLETIIAAVAAIPEIDEIVSEEEVEVEVPGKMTKKREKELQREREDKPLRVRLEVMLAGCDLVLSLANKRIGEVKARAARKIGKDADEAECGGEGEGGDGVKPVLGGVEEEAAVAWEGIAEKGLMDSLDLALELVEGGRVNVLANDVQAIDWFGQDIEANPTPENVPLPPSPTASSHSRDADTKADIDPPSDSSSDSEFNEDDDDENDPSDNSSHKCPLRSLFALHDRYEEQRLAVWLTLSVGRRGKMTAWMRGEGGKVGEKWDAFGVRVIRDFDGETLISLGLAPDKLDKWTDLAAEQNTKRGRKKARKSERGGV</sequence>
<evidence type="ECO:0000313" key="2">
    <source>
        <dbReference type="EMBL" id="TYJ52068.1"/>
    </source>
</evidence>
<feature type="compositionally biased region" description="Acidic residues" evidence="1">
    <location>
        <begin position="321"/>
        <end position="331"/>
    </location>
</feature>
<dbReference type="Proteomes" id="UP000322245">
    <property type="component" value="Unassembled WGS sequence"/>
</dbReference>
<feature type="compositionally biased region" description="Basic and acidic residues" evidence="1">
    <location>
        <begin position="411"/>
        <end position="421"/>
    </location>
</feature>
<comment type="caution">
    <text evidence="2">The sequence shown here is derived from an EMBL/GenBank/DDBJ whole genome shotgun (WGS) entry which is preliminary data.</text>
</comment>
<evidence type="ECO:0000256" key="1">
    <source>
        <dbReference type="SAM" id="MobiDB-lite"/>
    </source>
</evidence>
<feature type="region of interest" description="Disordered" evidence="1">
    <location>
        <begin position="316"/>
        <end position="338"/>
    </location>
</feature>
<reference evidence="2 3" key="1">
    <citation type="submission" date="2017-05" db="EMBL/GenBank/DDBJ databases">
        <title>The Genome Sequence of Tsuchiyaea wingfieldii DSM 27421.</title>
        <authorList>
            <person name="Cuomo C."/>
            <person name="Passer A."/>
            <person name="Billmyre B."/>
            <person name="Heitman J."/>
        </authorList>
    </citation>
    <scope>NUCLEOTIDE SEQUENCE [LARGE SCALE GENOMIC DNA]</scope>
    <source>
        <strain evidence="2 3">DSM 27421</strain>
    </source>
</reference>
<keyword evidence="3" id="KW-1185">Reference proteome</keyword>
<proteinExistence type="predicted"/>